<dbReference type="CDD" id="cd04647">
    <property type="entry name" value="LbH_MAT_like"/>
    <property type="match status" value="1"/>
</dbReference>
<dbReference type="Pfam" id="PF00132">
    <property type="entry name" value="Hexapep"/>
    <property type="match status" value="1"/>
</dbReference>
<dbReference type="Pfam" id="PF14602">
    <property type="entry name" value="Hexapep_2"/>
    <property type="match status" value="1"/>
</dbReference>
<keyword evidence="4" id="KW-1185">Reference proteome</keyword>
<dbReference type="InterPro" id="IPR001451">
    <property type="entry name" value="Hexapep"/>
</dbReference>
<evidence type="ECO:0000256" key="2">
    <source>
        <dbReference type="ARBA" id="ARBA00023315"/>
    </source>
</evidence>
<dbReference type="GO" id="GO:0016746">
    <property type="term" value="F:acyltransferase activity"/>
    <property type="evidence" value="ECO:0007669"/>
    <property type="project" value="UniProtKB-KW"/>
</dbReference>
<evidence type="ECO:0000313" key="4">
    <source>
        <dbReference type="Proteomes" id="UP000756530"/>
    </source>
</evidence>
<evidence type="ECO:0000313" key="3">
    <source>
        <dbReference type="EMBL" id="MBV7380167.1"/>
    </source>
</evidence>
<keyword evidence="2 3" id="KW-0808">Transferase</keyword>
<reference evidence="3 4" key="1">
    <citation type="submission" date="2021-05" db="EMBL/GenBank/DDBJ databases">
        <title>Culturable bacteria isolated from Daya Bay.</title>
        <authorList>
            <person name="Zheng W."/>
            <person name="Yu S."/>
            <person name="Huang Y."/>
        </authorList>
    </citation>
    <scope>NUCLEOTIDE SEQUENCE [LARGE SCALE GENOMIC DNA]</scope>
    <source>
        <strain evidence="3 4">DP4N28-5</strain>
    </source>
</reference>
<dbReference type="InterPro" id="IPR018357">
    <property type="entry name" value="Hexapep_transf_CS"/>
</dbReference>
<evidence type="ECO:0000256" key="1">
    <source>
        <dbReference type="ARBA" id="ARBA00007274"/>
    </source>
</evidence>
<dbReference type="Proteomes" id="UP000756530">
    <property type="component" value="Unassembled WGS sequence"/>
</dbReference>
<dbReference type="InterPro" id="IPR050179">
    <property type="entry name" value="Trans_hexapeptide_repeat"/>
</dbReference>
<dbReference type="PANTHER" id="PTHR43300">
    <property type="entry name" value="ACETYLTRANSFERASE"/>
    <property type="match status" value="1"/>
</dbReference>
<dbReference type="PANTHER" id="PTHR43300:SF11">
    <property type="entry name" value="ACETYLTRANSFERASE RV3034C-RELATED"/>
    <property type="match status" value="1"/>
</dbReference>
<comment type="caution">
    <text evidence="3">The sequence shown here is derived from an EMBL/GenBank/DDBJ whole genome shotgun (WGS) entry which is preliminary data.</text>
</comment>
<keyword evidence="2 3" id="KW-0012">Acyltransferase</keyword>
<name>A0ABS6T4J5_9RHOB</name>
<accession>A0ABS6T4J5</accession>
<comment type="similarity">
    <text evidence="1">Belongs to the transferase hexapeptide repeat family.</text>
</comment>
<gene>
    <name evidence="3" type="ORF">KJP28_14640</name>
</gene>
<dbReference type="PROSITE" id="PS00101">
    <property type="entry name" value="HEXAPEP_TRANSFERASES"/>
    <property type="match status" value="1"/>
</dbReference>
<protein>
    <submittedName>
        <fullName evidence="3">Acyltransferase</fullName>
    </submittedName>
</protein>
<organism evidence="3 4">
    <name type="scientific">Maritimibacter dapengensis</name>
    <dbReference type="NCBI Taxonomy" id="2836868"/>
    <lineage>
        <taxon>Bacteria</taxon>
        <taxon>Pseudomonadati</taxon>
        <taxon>Pseudomonadota</taxon>
        <taxon>Alphaproteobacteria</taxon>
        <taxon>Rhodobacterales</taxon>
        <taxon>Roseobacteraceae</taxon>
        <taxon>Maritimibacter</taxon>
    </lineage>
</organism>
<dbReference type="EMBL" id="JAHUZE010000003">
    <property type="protein sequence ID" value="MBV7380167.1"/>
    <property type="molecule type" value="Genomic_DNA"/>
</dbReference>
<sequence length="118" mass="11774">MPGAGTFSIGDGSHISHHVLMAAGGGISIGRDCAISSGVVFYSVTNKRAQFGQRLADLAPEKAPITIGDHVHVGANATILPGVVVGDYAVIGAGAVVTRDVAPGAIVVGVPAHPVKEK</sequence>
<proteinExistence type="inferred from homology"/>